<dbReference type="RefSeq" id="XP_002175927.1">
    <property type="nucleotide sequence ID" value="XM_002175891.1"/>
</dbReference>
<dbReference type="Pfam" id="PF04815">
    <property type="entry name" value="Sec23_helical"/>
    <property type="match status" value="1"/>
</dbReference>
<dbReference type="InterPro" id="IPR029006">
    <property type="entry name" value="ADF-H/Gelsolin-like_dom_sf"/>
</dbReference>
<dbReference type="InterPro" id="IPR036175">
    <property type="entry name" value="Sec23/24_helical_dom_sf"/>
</dbReference>
<dbReference type="Gene3D" id="2.60.40.1670">
    <property type="entry name" value="beta-sandwich domain of Sec23/24"/>
    <property type="match status" value="1"/>
</dbReference>
<dbReference type="VEuPathDB" id="FungiDB:SJAG_05344"/>
<organism evidence="7 8">
    <name type="scientific">Schizosaccharomyces japonicus (strain yFS275 / FY16936)</name>
    <name type="common">Fission yeast</name>
    <dbReference type="NCBI Taxonomy" id="402676"/>
    <lineage>
        <taxon>Eukaryota</taxon>
        <taxon>Fungi</taxon>
        <taxon>Dikarya</taxon>
        <taxon>Ascomycota</taxon>
        <taxon>Taphrinomycotina</taxon>
        <taxon>Schizosaccharomycetes</taxon>
        <taxon>Schizosaccharomycetales</taxon>
        <taxon>Schizosaccharomycetaceae</taxon>
        <taxon>Schizosaccharomyces</taxon>
    </lineage>
</organism>
<feature type="domain" description="Sec23/Sec24 trunk" evidence="5">
    <location>
        <begin position="219"/>
        <end position="430"/>
    </location>
</feature>
<dbReference type="Gene3D" id="3.40.20.10">
    <property type="entry name" value="Severin"/>
    <property type="match status" value="1"/>
</dbReference>
<dbReference type="OMA" id="HEYKSRF"/>
<gene>
    <name evidence="7" type="ORF">SJAG_05344</name>
</gene>
<dbReference type="SUPFAM" id="SSF82754">
    <property type="entry name" value="C-terminal, gelsolin-like domain of Sec23/24"/>
    <property type="match status" value="1"/>
</dbReference>
<dbReference type="SUPFAM" id="SSF82919">
    <property type="entry name" value="Zn-finger domain of Sec23/24"/>
    <property type="match status" value="1"/>
</dbReference>
<dbReference type="GO" id="GO:0070971">
    <property type="term" value="C:endoplasmic reticulum exit site"/>
    <property type="evidence" value="ECO:0000318"/>
    <property type="project" value="GO_Central"/>
</dbReference>
<dbReference type="Gene3D" id="1.20.120.730">
    <property type="entry name" value="Sec23/Sec24 helical domain"/>
    <property type="match status" value="1"/>
</dbReference>
<evidence type="ECO:0000313" key="7">
    <source>
        <dbReference type="EMBL" id="EEB09634.1"/>
    </source>
</evidence>
<accession>B6K7Y0</accession>
<evidence type="ECO:0000259" key="6">
    <source>
        <dbReference type="Pfam" id="PF04815"/>
    </source>
</evidence>
<dbReference type="SUPFAM" id="SSF53300">
    <property type="entry name" value="vWA-like"/>
    <property type="match status" value="1"/>
</dbReference>
<dbReference type="InterPro" id="IPR006895">
    <property type="entry name" value="Znf_Sec23_Sec24"/>
</dbReference>
<dbReference type="InterPro" id="IPR006896">
    <property type="entry name" value="Sec23/24_trunk_dom"/>
</dbReference>
<dbReference type="Pfam" id="PF04811">
    <property type="entry name" value="Sec23_trunk"/>
    <property type="match status" value="1"/>
</dbReference>
<sequence length="841" mass="94815">MIQDDGNELVVKNSRNHSDNTVNVHPSDFIEFEGSNSVSSSSSDVVELGDVVSSIVIQRLQNWCFYKDNPWNSKLYYDLPSSLTCYQNNDVSHVSPNYFRSTFRRVPKVFADCPSSLPFSMICEPFNGQKNCNNYSVAQLREGEIMLGRCQSCEGYINSSCPFVENGSAWICSFCSKLNKNTFAQSNYQQAFESASGTGTASIDITVSIAPEDYEFRVIFIIDTSFASFENGYAQTVLNGISEMILNPDFSLKYENTKIAFMTLDSCINMYQRQGNSFTKLIIPDLDDPLIPYHKAVFLDLVKDKDAILNVLVHIGREKGLSSDASLSLKAGLFVAQELLAPFGGKIVLASLYSALRRRDNGVKFLLESSVESVSGVSYWSKFKSLSPLGFDFLKKGIVFDLFVLCQELKFCDLSYEQMCFMTGGENNFYLTKHEAACSFSADLIKTFLSFEGFCALYSFYAPSGYRTSKVLNGISPEKEETNEFLIGGVSSHTCIALELQQVKAINLPYACFQFAIYYTAIDGSLHLRCHNYDALFAKNKLEVFSFADCEAIITFIAKDTLSRSLYSTATKLEKRIQKQCISAMVEYANAVQANGNPQKDWFSPNLKTFPYYMFALKKSPIVSSILDFGNFRSCFNQKIRTNGITYICLFLYPLLFPLHTLNFQEGFFDNQNTFNFPQLLPASRKNIQTDGCYLCFTYGKVYILLQENASTAVTKLLCPGYLHNENTGGTEVMCEQPSRLFIQIANICSQLSAITSINFNTAEHIRKNVDQVEYKLFESALIDDEANGKESYETFLLNIKNTAQGKLQHNGIIPHINIRKVTDAFHTIRFQKRDEFIMLP</sequence>
<dbReference type="InterPro" id="IPR036180">
    <property type="entry name" value="Gelsolin-like_dom_sf"/>
</dbReference>
<dbReference type="InterPro" id="IPR036174">
    <property type="entry name" value="Znf_Sec23_Sec24_sf"/>
</dbReference>
<dbReference type="InterPro" id="IPR006900">
    <property type="entry name" value="Sec23/24_helical_dom"/>
</dbReference>
<dbReference type="InterPro" id="IPR050550">
    <property type="entry name" value="SEC23_SEC24_subfamily"/>
</dbReference>
<dbReference type="SUPFAM" id="SSF81811">
    <property type="entry name" value="Helical domain of Sec23/24"/>
    <property type="match status" value="1"/>
</dbReference>
<keyword evidence="3" id="KW-0653">Protein transport</keyword>
<dbReference type="Gene3D" id="3.40.50.410">
    <property type="entry name" value="von Willebrand factor, type A domain"/>
    <property type="match status" value="1"/>
</dbReference>
<evidence type="ECO:0000256" key="3">
    <source>
        <dbReference type="ARBA" id="ARBA00022927"/>
    </source>
</evidence>
<name>B6K7Y0_SCHJY</name>
<dbReference type="GO" id="GO:0008270">
    <property type="term" value="F:zinc ion binding"/>
    <property type="evidence" value="ECO:0000318"/>
    <property type="project" value="GO_Central"/>
</dbReference>
<evidence type="ECO:0000256" key="1">
    <source>
        <dbReference type="ARBA" id="ARBA00008334"/>
    </source>
</evidence>
<evidence type="ECO:0000256" key="2">
    <source>
        <dbReference type="ARBA" id="ARBA00022448"/>
    </source>
</evidence>
<protein>
    <submittedName>
        <fullName evidence="7">Sec23/Sec24 family protein</fullName>
    </submittedName>
</protein>
<keyword evidence="8" id="KW-1185">Reference proteome</keyword>
<dbReference type="GO" id="GO:0006886">
    <property type="term" value="P:intracellular protein transport"/>
    <property type="evidence" value="ECO:0007669"/>
    <property type="project" value="InterPro"/>
</dbReference>
<dbReference type="AlphaFoldDB" id="B6K7Y0"/>
<dbReference type="STRING" id="402676.B6K7Y0"/>
<dbReference type="Gene3D" id="2.30.30.380">
    <property type="entry name" value="Zn-finger domain of Sec23/24"/>
    <property type="match status" value="1"/>
</dbReference>
<dbReference type="GO" id="GO:0000149">
    <property type="term" value="F:SNARE binding"/>
    <property type="evidence" value="ECO:0000318"/>
    <property type="project" value="GO_Central"/>
</dbReference>
<dbReference type="PANTHER" id="PTHR13803:SF4">
    <property type="entry name" value="SECRETORY 24CD, ISOFORM C"/>
    <property type="match status" value="1"/>
</dbReference>
<reference evidence="7 8" key="1">
    <citation type="journal article" date="2011" name="Science">
        <title>Comparative functional genomics of the fission yeasts.</title>
        <authorList>
            <person name="Rhind N."/>
            <person name="Chen Z."/>
            <person name="Yassour M."/>
            <person name="Thompson D.A."/>
            <person name="Haas B.J."/>
            <person name="Habib N."/>
            <person name="Wapinski I."/>
            <person name="Roy S."/>
            <person name="Lin M.F."/>
            <person name="Heiman D.I."/>
            <person name="Young S.K."/>
            <person name="Furuya K."/>
            <person name="Guo Y."/>
            <person name="Pidoux A."/>
            <person name="Chen H.M."/>
            <person name="Robbertse B."/>
            <person name="Goldberg J.M."/>
            <person name="Aoki K."/>
            <person name="Bayne E.H."/>
            <person name="Berlin A.M."/>
            <person name="Desjardins C.A."/>
            <person name="Dobbs E."/>
            <person name="Dukaj L."/>
            <person name="Fan L."/>
            <person name="FitzGerald M.G."/>
            <person name="French C."/>
            <person name="Gujja S."/>
            <person name="Hansen K."/>
            <person name="Keifenheim D."/>
            <person name="Levin J.Z."/>
            <person name="Mosher R.A."/>
            <person name="Mueller C.A."/>
            <person name="Pfiffner J."/>
            <person name="Priest M."/>
            <person name="Russ C."/>
            <person name="Smialowska A."/>
            <person name="Swoboda P."/>
            <person name="Sykes S.M."/>
            <person name="Vaughn M."/>
            <person name="Vengrova S."/>
            <person name="Yoder R."/>
            <person name="Zeng Q."/>
            <person name="Allshire R."/>
            <person name="Baulcombe D."/>
            <person name="Birren B.W."/>
            <person name="Brown W."/>
            <person name="Ekwall K."/>
            <person name="Kellis M."/>
            <person name="Leatherwood J."/>
            <person name="Levin H."/>
            <person name="Margalit H."/>
            <person name="Martienssen R."/>
            <person name="Nieduszynski C.A."/>
            <person name="Spatafora J.W."/>
            <person name="Friedman N."/>
            <person name="Dalgaard J.Z."/>
            <person name="Baumann P."/>
            <person name="Niki H."/>
            <person name="Regev A."/>
            <person name="Nusbaum C."/>
        </authorList>
    </citation>
    <scope>NUCLEOTIDE SEQUENCE [LARGE SCALE GENOMIC DNA]</scope>
    <source>
        <strain evidence="8">yFS275 / FY16936</strain>
    </source>
</reference>
<dbReference type="SUPFAM" id="SSF81995">
    <property type="entry name" value="beta-sandwich domain of Sec23/24"/>
    <property type="match status" value="1"/>
</dbReference>
<dbReference type="InterPro" id="IPR036465">
    <property type="entry name" value="vWFA_dom_sf"/>
</dbReference>
<dbReference type="GO" id="GO:0090110">
    <property type="term" value="P:COPII-coated vesicle cargo loading"/>
    <property type="evidence" value="ECO:0000318"/>
    <property type="project" value="GO_Central"/>
</dbReference>
<dbReference type="EMBL" id="KE651167">
    <property type="protein sequence ID" value="EEB09634.1"/>
    <property type="molecule type" value="Genomic_DNA"/>
</dbReference>
<comment type="similarity">
    <text evidence="1">Belongs to the SEC23/SEC24 family. SEC24 subfamily.</text>
</comment>
<dbReference type="GO" id="GO:0030127">
    <property type="term" value="C:COPII vesicle coat"/>
    <property type="evidence" value="ECO:0000318"/>
    <property type="project" value="GO_Central"/>
</dbReference>
<dbReference type="GeneID" id="7050776"/>
<keyword evidence="2" id="KW-0813">Transport</keyword>
<feature type="domain" description="Sec23/Sec24 helical" evidence="6">
    <location>
        <begin position="549"/>
        <end position="623"/>
    </location>
</feature>
<proteinExistence type="inferred from homology"/>
<dbReference type="JaponicusDB" id="SJAG_05344"/>
<dbReference type="Pfam" id="PF04810">
    <property type="entry name" value="zf-Sec23_Sec24"/>
    <property type="match status" value="1"/>
</dbReference>
<dbReference type="eggNOG" id="KOG1984">
    <property type="taxonomic scope" value="Eukaryota"/>
</dbReference>
<dbReference type="HOGENOM" id="CLU_338352_0_0_1"/>
<dbReference type="OrthoDB" id="49016at2759"/>
<feature type="domain" description="Zinc finger Sec23/Sec24-type" evidence="4">
    <location>
        <begin position="149"/>
        <end position="180"/>
    </location>
</feature>
<evidence type="ECO:0000259" key="4">
    <source>
        <dbReference type="Pfam" id="PF04810"/>
    </source>
</evidence>
<evidence type="ECO:0000259" key="5">
    <source>
        <dbReference type="Pfam" id="PF04811"/>
    </source>
</evidence>
<dbReference type="Proteomes" id="UP000001744">
    <property type="component" value="Unassembled WGS sequence"/>
</dbReference>
<evidence type="ECO:0000313" key="8">
    <source>
        <dbReference type="Proteomes" id="UP000001744"/>
    </source>
</evidence>
<dbReference type="PANTHER" id="PTHR13803">
    <property type="entry name" value="SEC24-RELATED PROTEIN"/>
    <property type="match status" value="1"/>
</dbReference>